<dbReference type="Proteomes" id="UP000036802">
    <property type="component" value="Unassembled WGS sequence"/>
</dbReference>
<proteinExistence type="predicted"/>
<dbReference type="PATRIC" id="fig|1365964.3.peg.1352"/>
<gene>
    <name evidence="1" type="ORF">BBM1114_06710</name>
</gene>
<organism evidence="1 2">
    <name type="scientific">Bifidobacterium breve MCC 1114</name>
    <dbReference type="NCBI Taxonomy" id="1365964"/>
    <lineage>
        <taxon>Bacteria</taxon>
        <taxon>Bacillati</taxon>
        <taxon>Actinomycetota</taxon>
        <taxon>Actinomycetes</taxon>
        <taxon>Bifidobacteriales</taxon>
        <taxon>Bifidobacteriaceae</taxon>
        <taxon>Bifidobacterium</taxon>
    </lineage>
</organism>
<dbReference type="RefSeq" id="WP_052790600.1">
    <property type="nucleotide sequence ID" value="NZ_AVQC01000011.1"/>
</dbReference>
<evidence type="ECO:0000313" key="2">
    <source>
        <dbReference type="Proteomes" id="UP000036802"/>
    </source>
</evidence>
<name>A0A0L7CZQ3_BIFBR</name>
<dbReference type="EMBL" id="AVQC01000011">
    <property type="protein sequence ID" value="KOA65108.1"/>
    <property type="molecule type" value="Genomic_DNA"/>
</dbReference>
<reference evidence="1 2" key="1">
    <citation type="journal article" date="2015" name="Int J Genomics">
        <title>Comparative Genomics Revealed Genetic Diversity and Species/Strain-Level Differences in Carbohydrate Metabolism of Three Probiotic Bifidobacterial Species.</title>
        <authorList>
            <person name="Odamaki T."/>
            <person name="Horigome A."/>
            <person name="Sugahara H."/>
            <person name="Hashikura N."/>
            <person name="Minami J."/>
            <person name="Xiao J.Z."/>
            <person name="Abe F."/>
        </authorList>
    </citation>
    <scope>NUCLEOTIDE SEQUENCE [LARGE SCALE GENOMIC DNA]</scope>
    <source>
        <strain evidence="1 2">MCC 1114</strain>
    </source>
</reference>
<sequence>MQQGVETLGDEWNLDQPTAKLFEERLKTVTPTPLAWVVINRFERKECDNKHDKAEYTRTTHCALIDNESDSVAKALHNFSIPGLGKFDLRVSERSMTGYEPCYGLRSEKAPFYGFFTQVRDALGSTTPEVDILPSFLWFWDAYRVKDEWKYTDATGKELPLLRFTLDVPEDDEANWKLEARALELRTFLYYCDKELLLYTDDTYAGLPCNDDARQENSRDWCSYTFMKEPENPLRKSVIALFGKYIIHGAKNTQFPRFLDDEATTEYPSFIIGLASDGKPIPASCDPSQLSGYPSSSPNHPNKLEQVCFKPEVLQRYSANPDKYQVSDRSVACVIDGRGLWQLDIDINSEGLVEAHLGDLSSLPREELQYWESFNITPSGNPNPNRVLRDYFNIPSDFSDAPVFELMLSFKKASENVKEQLGVSIWKEPDSHTLKKINTLAVPTVDSTEAFNNAMLALTKALADTLDGKQLRKLSGIVDDKIGSIQLAASFFQSQGADTSPFEYLKYVQDFRSGGGAAHRPNGKGDASKRLRRLLGDCTSTDWKERFVYVCNRLTDGFNSLAAWQIQDADSQGEKETSDGKTSDR</sequence>
<dbReference type="AlphaFoldDB" id="A0A0L7CZQ3"/>
<accession>A0A0L7CZQ3</accession>
<comment type="caution">
    <text evidence="1">The sequence shown here is derived from an EMBL/GenBank/DDBJ whole genome shotgun (WGS) entry which is preliminary data.</text>
</comment>
<protein>
    <submittedName>
        <fullName evidence="1">Uncharacterized protein</fullName>
    </submittedName>
</protein>
<evidence type="ECO:0000313" key="1">
    <source>
        <dbReference type="EMBL" id="KOA65108.1"/>
    </source>
</evidence>